<dbReference type="HAMAP" id="MF_00922">
    <property type="entry name" value="OM_assembly_BamD"/>
    <property type="match status" value="1"/>
</dbReference>
<organism evidence="8 9">
    <name type="scientific">Methyloradius palustris</name>
    <dbReference type="NCBI Taxonomy" id="2778876"/>
    <lineage>
        <taxon>Bacteria</taxon>
        <taxon>Pseudomonadati</taxon>
        <taxon>Pseudomonadota</taxon>
        <taxon>Betaproteobacteria</taxon>
        <taxon>Nitrosomonadales</taxon>
        <taxon>Methylophilaceae</taxon>
        <taxon>Methyloradius</taxon>
    </lineage>
</organism>
<feature type="domain" description="Outer membrane lipoprotein BamD-like" evidence="7">
    <location>
        <begin position="52"/>
        <end position="253"/>
    </location>
</feature>
<name>A0A8D5G8T4_9PROT</name>
<dbReference type="Pfam" id="PF13525">
    <property type="entry name" value="YfiO"/>
    <property type="match status" value="1"/>
</dbReference>
<gene>
    <name evidence="8" type="primary">comL</name>
    <name evidence="6" type="synonym">bamD</name>
    <name evidence="8" type="ORF">ZMTM_15110</name>
</gene>
<dbReference type="NCBIfam" id="TIGR03302">
    <property type="entry name" value="OM_YfiO"/>
    <property type="match status" value="1"/>
</dbReference>
<dbReference type="PROSITE" id="PS51257">
    <property type="entry name" value="PROKAR_LIPOPROTEIN"/>
    <property type="match status" value="1"/>
</dbReference>
<reference evidence="8" key="1">
    <citation type="journal article" date="2021" name="Arch. Microbiol.">
        <title>Methyloradius palustris gen. nov., sp. nov., a methanol-oxidizing bacterium isolated from snow.</title>
        <authorList>
            <person name="Miyadera T."/>
            <person name="Kojima H."/>
            <person name="Fukui M."/>
        </authorList>
    </citation>
    <scope>NUCLEOTIDE SEQUENCE</scope>
    <source>
        <strain evidence="8">Zm11</strain>
    </source>
</reference>
<dbReference type="GO" id="GO:1990063">
    <property type="term" value="C:Bam protein complex"/>
    <property type="evidence" value="ECO:0007669"/>
    <property type="project" value="TreeGrafter"/>
</dbReference>
<evidence type="ECO:0000256" key="4">
    <source>
        <dbReference type="ARBA" id="ARBA00023237"/>
    </source>
</evidence>
<keyword evidence="1 6" id="KW-0732">Signal</keyword>
<dbReference type="PANTHER" id="PTHR37423">
    <property type="entry name" value="SOLUBLE LYTIC MUREIN TRANSGLYCOSYLASE-RELATED"/>
    <property type="match status" value="1"/>
</dbReference>
<dbReference type="Gene3D" id="1.25.40.10">
    <property type="entry name" value="Tetratricopeptide repeat domain"/>
    <property type="match status" value="1"/>
</dbReference>
<evidence type="ECO:0000256" key="6">
    <source>
        <dbReference type="HAMAP-Rule" id="MF_00922"/>
    </source>
</evidence>
<keyword evidence="4 6" id="KW-0998">Cell outer membrane</keyword>
<dbReference type="AlphaFoldDB" id="A0A8D5G8T4"/>
<sequence>MNLNFSKVSMRKNNIAKHSLAFIAGLCLTAWLTGCAIFGDPTPIDETKGWTADRIYTEAELKMKDRDYEKAIKYFGVLESRFPHGRYATQAQLEVIYAHYKKNDPTSCMAAADRFIKLHPNHPNIDYAYYMKGLATFNERGVIEKLTKQGISDRDPKTLRESFLSLKDLVTLYPNSKYVPDATLRMTYLVNSLAEHELHVARYYMKRQAYVAALNRGKYVLEYYPDSTSVEEALVIMISAYDLLSMDDLKQDTLRVLQTNYPESKMLGSAVPSDKRVWWKFWESLY</sequence>
<dbReference type="KEGG" id="mpau:ZMTM_15110"/>
<comment type="subcellular location">
    <subcellularLocation>
        <location evidence="6">Cell outer membrane</location>
        <topology evidence="6">Lipid-anchor</topology>
    </subcellularLocation>
</comment>
<dbReference type="GO" id="GO:0043165">
    <property type="term" value="P:Gram-negative-bacterium-type cell outer membrane assembly"/>
    <property type="evidence" value="ECO:0007669"/>
    <property type="project" value="UniProtKB-UniRule"/>
</dbReference>
<dbReference type="InterPro" id="IPR017689">
    <property type="entry name" value="BamD"/>
</dbReference>
<dbReference type="SUPFAM" id="SSF48452">
    <property type="entry name" value="TPR-like"/>
    <property type="match status" value="1"/>
</dbReference>
<proteinExistence type="inferred from homology"/>
<keyword evidence="3 6" id="KW-0564">Palmitate</keyword>
<evidence type="ECO:0000259" key="7">
    <source>
        <dbReference type="Pfam" id="PF13525"/>
    </source>
</evidence>
<comment type="similarity">
    <text evidence="6">Belongs to the BamD family.</text>
</comment>
<evidence type="ECO:0000256" key="5">
    <source>
        <dbReference type="ARBA" id="ARBA00023288"/>
    </source>
</evidence>
<evidence type="ECO:0000313" key="8">
    <source>
        <dbReference type="EMBL" id="BCM25252.1"/>
    </source>
</evidence>
<evidence type="ECO:0000256" key="3">
    <source>
        <dbReference type="ARBA" id="ARBA00023139"/>
    </source>
</evidence>
<evidence type="ECO:0000313" key="9">
    <source>
        <dbReference type="Proteomes" id="UP000826722"/>
    </source>
</evidence>
<keyword evidence="9" id="KW-1185">Reference proteome</keyword>
<evidence type="ECO:0000256" key="1">
    <source>
        <dbReference type="ARBA" id="ARBA00022729"/>
    </source>
</evidence>
<dbReference type="Proteomes" id="UP000826722">
    <property type="component" value="Chromosome"/>
</dbReference>
<dbReference type="PANTHER" id="PTHR37423:SF1">
    <property type="entry name" value="OUTER MEMBRANE PROTEIN ASSEMBLY FACTOR BAMD"/>
    <property type="match status" value="1"/>
</dbReference>
<dbReference type="CDD" id="cd15830">
    <property type="entry name" value="BamD"/>
    <property type="match status" value="1"/>
</dbReference>
<accession>A0A8D5G8T4</accession>
<protein>
    <recommendedName>
        <fullName evidence="6">Outer membrane protein assembly factor BamD</fullName>
    </recommendedName>
</protein>
<keyword evidence="2 6" id="KW-0472">Membrane</keyword>
<dbReference type="GO" id="GO:0051205">
    <property type="term" value="P:protein insertion into membrane"/>
    <property type="evidence" value="ECO:0007669"/>
    <property type="project" value="UniProtKB-UniRule"/>
</dbReference>
<dbReference type="InterPro" id="IPR011990">
    <property type="entry name" value="TPR-like_helical_dom_sf"/>
</dbReference>
<comment type="function">
    <text evidence="6">Part of the outer membrane protein assembly complex, which is involved in assembly and insertion of beta-barrel proteins into the outer membrane.</text>
</comment>
<comment type="subunit">
    <text evidence="6">Part of the Bam complex.</text>
</comment>
<evidence type="ECO:0000256" key="2">
    <source>
        <dbReference type="ARBA" id="ARBA00023136"/>
    </source>
</evidence>
<dbReference type="EMBL" id="AP024110">
    <property type="protein sequence ID" value="BCM25252.1"/>
    <property type="molecule type" value="Genomic_DNA"/>
</dbReference>
<dbReference type="InterPro" id="IPR039565">
    <property type="entry name" value="BamD-like"/>
</dbReference>
<keyword evidence="5 6" id="KW-0449">Lipoprotein</keyword>